<protein>
    <recommendedName>
        <fullName evidence="4">Kinesin motor domain-containing protein</fullName>
    </recommendedName>
</protein>
<dbReference type="InterPro" id="IPR027640">
    <property type="entry name" value="Kinesin-like_fam"/>
</dbReference>
<dbReference type="Proteomes" id="UP001600888">
    <property type="component" value="Unassembled WGS sequence"/>
</dbReference>
<evidence type="ECO:0000313" key="5">
    <source>
        <dbReference type="EMBL" id="KAL2278702.1"/>
    </source>
</evidence>
<feature type="binding site" evidence="1">
    <location>
        <begin position="553"/>
        <end position="560"/>
    </location>
    <ligand>
        <name>ATP</name>
        <dbReference type="ChEBI" id="CHEBI:30616"/>
    </ligand>
</feature>
<feature type="region of interest" description="Disordered" evidence="3">
    <location>
        <begin position="742"/>
        <end position="806"/>
    </location>
</feature>
<dbReference type="InterPro" id="IPR027417">
    <property type="entry name" value="P-loop_NTPase"/>
</dbReference>
<dbReference type="PANTHER" id="PTHR47972">
    <property type="entry name" value="KINESIN-LIKE PROTEIN KLP-3"/>
    <property type="match status" value="1"/>
</dbReference>
<evidence type="ECO:0000256" key="1">
    <source>
        <dbReference type="PROSITE-ProRule" id="PRU00283"/>
    </source>
</evidence>
<gene>
    <name evidence="5" type="ORF">FJTKL_14260</name>
</gene>
<dbReference type="PRINTS" id="PR00380">
    <property type="entry name" value="KINESINHEAVY"/>
</dbReference>
<evidence type="ECO:0000259" key="4">
    <source>
        <dbReference type="PROSITE" id="PS50067"/>
    </source>
</evidence>
<proteinExistence type="inferred from homology"/>
<dbReference type="SUPFAM" id="SSF52540">
    <property type="entry name" value="P-loop containing nucleoside triphosphate hydrolases"/>
    <property type="match status" value="1"/>
</dbReference>
<comment type="caution">
    <text evidence="5">The sequence shown here is derived from an EMBL/GenBank/DDBJ whole genome shotgun (WGS) entry which is preliminary data.</text>
</comment>
<dbReference type="EMBL" id="JBAWTH010000084">
    <property type="protein sequence ID" value="KAL2278702.1"/>
    <property type="molecule type" value="Genomic_DNA"/>
</dbReference>
<keyword evidence="1" id="KW-0505">Motor protein</keyword>
<dbReference type="SMART" id="SM00129">
    <property type="entry name" value="KISc"/>
    <property type="match status" value="1"/>
</dbReference>
<name>A0ABR4E8H4_9PEZI</name>
<feature type="compositionally biased region" description="Polar residues" evidence="3">
    <location>
        <begin position="794"/>
        <end position="806"/>
    </location>
</feature>
<keyword evidence="6" id="KW-1185">Reference proteome</keyword>
<dbReference type="Pfam" id="PF00225">
    <property type="entry name" value="Kinesin"/>
    <property type="match status" value="1"/>
</dbReference>
<feature type="coiled-coil region" evidence="2">
    <location>
        <begin position="103"/>
        <end position="168"/>
    </location>
</feature>
<dbReference type="InterPro" id="IPR001752">
    <property type="entry name" value="Kinesin_motor_dom"/>
</dbReference>
<accession>A0ABR4E8H4</accession>
<comment type="similarity">
    <text evidence="1">Belongs to the TRAFAC class myosin-kinesin ATPase superfamily. Kinesin family.</text>
</comment>
<dbReference type="Gene3D" id="3.40.850.10">
    <property type="entry name" value="Kinesin motor domain"/>
    <property type="match status" value="1"/>
</dbReference>
<keyword evidence="2" id="KW-0175">Coiled coil</keyword>
<evidence type="ECO:0000256" key="3">
    <source>
        <dbReference type="SAM" id="MobiDB-lite"/>
    </source>
</evidence>
<dbReference type="PANTHER" id="PTHR47972:SF28">
    <property type="entry name" value="KINESIN-LIKE PROTEIN KLP-3"/>
    <property type="match status" value="1"/>
</dbReference>
<feature type="coiled-coil region" evidence="2">
    <location>
        <begin position="215"/>
        <end position="310"/>
    </location>
</feature>
<keyword evidence="1" id="KW-0547">Nucleotide-binding</keyword>
<dbReference type="PROSITE" id="PS50067">
    <property type="entry name" value="KINESIN_MOTOR_2"/>
    <property type="match status" value="1"/>
</dbReference>
<dbReference type="InterPro" id="IPR036961">
    <property type="entry name" value="Kinesin_motor_dom_sf"/>
</dbReference>
<organism evidence="5 6">
    <name type="scientific">Diaporthe vaccinii</name>
    <dbReference type="NCBI Taxonomy" id="105482"/>
    <lineage>
        <taxon>Eukaryota</taxon>
        <taxon>Fungi</taxon>
        <taxon>Dikarya</taxon>
        <taxon>Ascomycota</taxon>
        <taxon>Pezizomycotina</taxon>
        <taxon>Sordariomycetes</taxon>
        <taxon>Sordariomycetidae</taxon>
        <taxon>Diaporthales</taxon>
        <taxon>Diaporthaceae</taxon>
        <taxon>Diaporthe</taxon>
        <taxon>Diaporthe eres species complex</taxon>
    </lineage>
</organism>
<evidence type="ECO:0000313" key="6">
    <source>
        <dbReference type="Proteomes" id="UP001600888"/>
    </source>
</evidence>
<reference evidence="5 6" key="1">
    <citation type="submission" date="2024-03" db="EMBL/GenBank/DDBJ databases">
        <title>A high-quality draft genome sequence of Diaporthe vaccinii, a causative agent of upright dieback and viscid rot disease in cranberry plants.</title>
        <authorList>
            <person name="Sarrasin M."/>
            <person name="Lang B.F."/>
            <person name="Burger G."/>
        </authorList>
    </citation>
    <scope>NUCLEOTIDE SEQUENCE [LARGE SCALE GENOMIC DNA]</scope>
    <source>
        <strain evidence="5 6">IS7</strain>
    </source>
</reference>
<feature type="domain" description="Kinesin motor" evidence="4">
    <location>
        <begin position="456"/>
        <end position="738"/>
    </location>
</feature>
<feature type="coiled-coil region" evidence="2">
    <location>
        <begin position="335"/>
        <end position="418"/>
    </location>
</feature>
<sequence length="868" mass="95967">MDLPSNHHPLPPLVTIRGLMVSRTSPSGPSLPPLVSIQGLSTAAVHELPRDPHQIDVGQLLQAFNTDSRRSDLEQQRVMAGLQEAQAIYESLQVMSREHNWKMEELDNSTRDALQEFERMRSQLTSTLQQVEQQRGVLQTLLGEVTDLNQLQAELSHLREMNARLMEEARAIRMREEEATRLRFELAASVDKAERLGREALHERDAEIYKLRSWLTASEEKANRAKGEAEILRNHINKLRNNTDTADLKSQLAASEDKAKQLKREVEALLNENGKLHNDNTEMSKLKSQLAASEDKTAQLDAQVETLQNDIAAISKLKSQPAASEVDTEQLKGEAETLRKENANLLGGHEELRKENEKLRKENENLLGGHEKLRKENENLLSGHKELRKENEELLGGREELRKENEKLREDRVDLEKHLQTGRSAALECKRLEAELKEVNMSKGIYLEKWLSLRGPIRAVCRIRPAKDPLKAQEEGIRTQISNDEHGASLEVYRRAKSSLADMAVKSASDNRKAWWLDQIFSSADDNDTIWMEIRPLLESALDGAQVVVILFGRTGTGKSFTSEGIWSRLGECLFTDTEGSGSSNSSNGSCDDVAEDLREGQVRLWSTEVYCGELHDLLVVTTKNKGATHDGKLALSNSSGILDPVRQCRASSVVVSTRDGLNAVLKQVSRARISSQTRANDKSSRSHSFTCVELPAGGSITLVDLAGQERNGVGDSKAELQSINSSLTALTQALGKLMTSLHKAGSRGPRGEAGQQATPKRGEKSMRVTSQEGKATPPKGNNSPPKGDGSPPDKTTPTKGVENVWSSPQLLPRIVGALMLRGSQQGGLELKSKVMFLATLDFSTVESTKASEQTLQDLQRSGLITGE</sequence>
<feature type="compositionally biased region" description="Polar residues" evidence="3">
    <location>
        <begin position="768"/>
        <end position="785"/>
    </location>
</feature>
<evidence type="ECO:0000256" key="2">
    <source>
        <dbReference type="SAM" id="Coils"/>
    </source>
</evidence>
<keyword evidence="1" id="KW-0067">ATP-binding</keyword>